<reference evidence="7 8" key="2">
    <citation type="submission" date="2017-09" db="EMBL/GenBank/DDBJ databases">
        <title>Bacillus patelloidae sp. nov., isolated from the intestinal tract of a marine limpet.</title>
        <authorList>
            <person name="Liu R."/>
            <person name="Dong C."/>
            <person name="Shao Z."/>
        </authorList>
    </citation>
    <scope>NUCLEOTIDE SEQUENCE [LARGE SCALE GENOMIC DNA]</scope>
    <source>
        <strain evidence="7 8">SA5d-4</strain>
    </source>
</reference>
<protein>
    <submittedName>
        <fullName evidence="7">Basic amino acid ABC transporter substrate-binding protein</fullName>
    </submittedName>
</protein>
<dbReference type="EMBL" id="NPIA01000001">
    <property type="protein sequence ID" value="OZM58325.1"/>
    <property type="molecule type" value="Genomic_DNA"/>
</dbReference>
<gene>
    <name evidence="7" type="ORF">CIB95_01780</name>
</gene>
<feature type="chain" id="PRO_5013034718" evidence="4">
    <location>
        <begin position="20"/>
        <end position="260"/>
    </location>
</feature>
<evidence type="ECO:0000313" key="7">
    <source>
        <dbReference type="EMBL" id="OZM58325.1"/>
    </source>
</evidence>
<organism evidence="7 8">
    <name type="scientific">Lottiidibacillus patelloidae</name>
    <dbReference type="NCBI Taxonomy" id="2670334"/>
    <lineage>
        <taxon>Bacteria</taxon>
        <taxon>Bacillati</taxon>
        <taxon>Bacillota</taxon>
        <taxon>Bacilli</taxon>
        <taxon>Bacillales</taxon>
        <taxon>Bacillaceae</taxon>
        <taxon>Lottiidibacillus</taxon>
    </lineage>
</organism>
<dbReference type="Proteomes" id="UP000217083">
    <property type="component" value="Unassembled WGS sequence"/>
</dbReference>
<dbReference type="SMART" id="SM00079">
    <property type="entry name" value="PBPe"/>
    <property type="match status" value="1"/>
</dbReference>
<dbReference type="Gene3D" id="3.40.190.10">
    <property type="entry name" value="Periplasmic binding protein-like II"/>
    <property type="match status" value="2"/>
</dbReference>
<dbReference type="SMART" id="SM00062">
    <property type="entry name" value="PBPb"/>
    <property type="match status" value="1"/>
</dbReference>
<evidence type="ECO:0000256" key="1">
    <source>
        <dbReference type="ARBA" id="ARBA00022729"/>
    </source>
</evidence>
<feature type="signal peptide" evidence="4">
    <location>
        <begin position="1"/>
        <end position="19"/>
    </location>
</feature>
<accession>A0A263BX78</accession>
<proteinExistence type="predicted"/>
<keyword evidence="8" id="KW-1185">Reference proteome</keyword>
<comment type="caution">
    <text evidence="7">The sequence shown here is derived from an EMBL/GenBank/DDBJ whole genome shotgun (WGS) entry which is preliminary data.</text>
</comment>
<dbReference type="GO" id="GO:0015276">
    <property type="term" value="F:ligand-gated monoatomic ion channel activity"/>
    <property type="evidence" value="ECO:0007669"/>
    <property type="project" value="InterPro"/>
</dbReference>
<keyword evidence="1 4" id="KW-0732">Signal</keyword>
<evidence type="ECO:0000256" key="3">
    <source>
        <dbReference type="ARBA" id="ARBA00023288"/>
    </source>
</evidence>
<dbReference type="InterPro" id="IPR001320">
    <property type="entry name" value="Iontro_rcpt_C"/>
</dbReference>
<dbReference type="GO" id="GO:0016020">
    <property type="term" value="C:membrane"/>
    <property type="evidence" value="ECO:0007669"/>
    <property type="project" value="InterPro"/>
</dbReference>
<dbReference type="PANTHER" id="PTHR35936:SF17">
    <property type="entry name" value="ARGININE-BINDING EXTRACELLULAR PROTEIN ARTP"/>
    <property type="match status" value="1"/>
</dbReference>
<dbReference type="AlphaFoldDB" id="A0A263BX78"/>
<keyword evidence="2" id="KW-0564">Palmitate</keyword>
<dbReference type="RefSeq" id="WP_094921023.1">
    <property type="nucleotide sequence ID" value="NZ_NPIA01000001.1"/>
</dbReference>
<evidence type="ECO:0000259" key="5">
    <source>
        <dbReference type="SMART" id="SM00062"/>
    </source>
</evidence>
<feature type="domain" description="Solute-binding protein family 3/N-terminal" evidence="5">
    <location>
        <begin position="27"/>
        <end position="249"/>
    </location>
</feature>
<evidence type="ECO:0000259" key="6">
    <source>
        <dbReference type="SMART" id="SM00079"/>
    </source>
</evidence>
<dbReference type="Pfam" id="PF00497">
    <property type="entry name" value="SBP_bac_3"/>
    <property type="match status" value="1"/>
</dbReference>
<dbReference type="PANTHER" id="PTHR35936">
    <property type="entry name" value="MEMBRANE-BOUND LYTIC MUREIN TRANSGLYCOSYLASE F"/>
    <property type="match status" value="1"/>
</dbReference>
<evidence type="ECO:0000256" key="2">
    <source>
        <dbReference type="ARBA" id="ARBA00023139"/>
    </source>
</evidence>
<reference evidence="8" key="1">
    <citation type="submission" date="2017-08" db="EMBL/GenBank/DDBJ databases">
        <authorList>
            <person name="Huang Z."/>
        </authorList>
    </citation>
    <scope>NUCLEOTIDE SEQUENCE [LARGE SCALE GENOMIC DNA]</scope>
    <source>
        <strain evidence="8">SA5d-4</strain>
    </source>
</reference>
<dbReference type="InterPro" id="IPR001638">
    <property type="entry name" value="Solute-binding_3/MltF_N"/>
</dbReference>
<dbReference type="SUPFAM" id="SSF53850">
    <property type="entry name" value="Periplasmic binding protein-like II"/>
    <property type="match status" value="1"/>
</dbReference>
<dbReference type="CDD" id="cd13624">
    <property type="entry name" value="PBP2_Arg_Lys_His"/>
    <property type="match status" value="1"/>
</dbReference>
<evidence type="ECO:0000313" key="8">
    <source>
        <dbReference type="Proteomes" id="UP000217083"/>
    </source>
</evidence>
<dbReference type="PROSITE" id="PS51257">
    <property type="entry name" value="PROKAR_LIPOPROTEIN"/>
    <property type="match status" value="1"/>
</dbReference>
<evidence type="ECO:0000256" key="4">
    <source>
        <dbReference type="SAM" id="SignalP"/>
    </source>
</evidence>
<feature type="domain" description="Ionotropic glutamate receptor C-terminal" evidence="6">
    <location>
        <begin position="27"/>
        <end position="248"/>
    </location>
</feature>
<name>A0A263BX78_9BACI</name>
<sequence length="260" mass="28265">MKLMKVLFAAMMVGVLAIAAGCGNNDKIVVATDAAFAPFEYLDKGEIVGFDVDILEAVMAEAGLEYELKNTGWDPLFAALDDNQVGFGISGISITPDRMESYDFSNPYFESKLLAVFPESLKISGMQDLAGLKIGVQNGTTGQEAVEKILGKNHSAISKYDSTALAFMSLKAGNVDVVVTDNTVAEEYIKNNPNDKLQTYTDPTLFAPEYYAMAFPKGSELKADIDAALQKVIESGKYAEIFEKWFGYAPNTEVLLQKAE</sequence>
<keyword evidence="3" id="KW-0449">Lipoprotein</keyword>